<reference evidence="3 4" key="1">
    <citation type="submission" date="2020-08" db="EMBL/GenBank/DDBJ databases">
        <title>Genomic Encyclopedia of Type Strains, Phase IV (KMG-IV): sequencing the most valuable type-strain genomes for metagenomic binning, comparative biology and taxonomic classification.</title>
        <authorList>
            <person name="Goeker M."/>
        </authorList>
    </citation>
    <scope>NUCLEOTIDE SEQUENCE [LARGE SCALE GENOMIC DNA]</scope>
    <source>
        <strain evidence="3 4">DSM 2461</strain>
    </source>
</reference>
<evidence type="ECO:0000256" key="1">
    <source>
        <dbReference type="SAM" id="Coils"/>
    </source>
</evidence>
<protein>
    <recommendedName>
        <fullName evidence="5">Phage shock protein B</fullName>
    </recommendedName>
</protein>
<keyword evidence="2" id="KW-1133">Transmembrane helix</keyword>
<sequence length="67" mass="8030">MGVEYVGVFIPIIFMVCITVIILNKQNSRKSNSRDRESLDEMYYAMKDLKKRIANLETILYEREQRR</sequence>
<feature type="coiled-coil region" evidence="1">
    <location>
        <begin position="39"/>
        <end position="66"/>
    </location>
</feature>
<evidence type="ECO:0008006" key="5">
    <source>
        <dbReference type="Google" id="ProtNLM"/>
    </source>
</evidence>
<keyword evidence="4" id="KW-1185">Reference proteome</keyword>
<proteinExistence type="predicted"/>
<comment type="caution">
    <text evidence="3">The sequence shown here is derived from an EMBL/GenBank/DDBJ whole genome shotgun (WGS) entry which is preliminary data.</text>
</comment>
<dbReference type="Proteomes" id="UP000587760">
    <property type="component" value="Unassembled WGS sequence"/>
</dbReference>
<dbReference type="RefSeq" id="WP_184748888.1">
    <property type="nucleotide sequence ID" value="NZ_JACHGJ010000015.1"/>
</dbReference>
<name>A0A841RGZ5_9SPIO</name>
<organism evidence="3 4">
    <name type="scientific">Spirochaeta isovalerica</name>
    <dbReference type="NCBI Taxonomy" id="150"/>
    <lineage>
        <taxon>Bacteria</taxon>
        <taxon>Pseudomonadati</taxon>
        <taxon>Spirochaetota</taxon>
        <taxon>Spirochaetia</taxon>
        <taxon>Spirochaetales</taxon>
        <taxon>Spirochaetaceae</taxon>
        <taxon>Spirochaeta</taxon>
    </lineage>
</organism>
<dbReference type="EMBL" id="JACHGJ010000015">
    <property type="protein sequence ID" value="MBB6482651.1"/>
    <property type="molecule type" value="Genomic_DNA"/>
</dbReference>
<keyword evidence="2" id="KW-0812">Transmembrane</keyword>
<evidence type="ECO:0000256" key="2">
    <source>
        <dbReference type="SAM" id="Phobius"/>
    </source>
</evidence>
<feature type="transmembrane region" description="Helical" evidence="2">
    <location>
        <begin position="6"/>
        <end position="24"/>
    </location>
</feature>
<accession>A0A841RGZ5</accession>
<evidence type="ECO:0000313" key="4">
    <source>
        <dbReference type="Proteomes" id="UP000587760"/>
    </source>
</evidence>
<dbReference type="AlphaFoldDB" id="A0A841RGZ5"/>
<evidence type="ECO:0000313" key="3">
    <source>
        <dbReference type="EMBL" id="MBB6482651.1"/>
    </source>
</evidence>
<keyword evidence="2" id="KW-0472">Membrane</keyword>
<gene>
    <name evidence="3" type="ORF">HNR50_004356</name>
</gene>
<keyword evidence="1" id="KW-0175">Coiled coil</keyword>